<comment type="caution">
    <text evidence="1">The sequence shown here is derived from an EMBL/GenBank/DDBJ whole genome shotgun (WGS) entry which is preliminary data.</text>
</comment>
<reference evidence="1 2" key="1">
    <citation type="submission" date="2019-12" db="EMBL/GenBank/DDBJ databases">
        <title>Chromosome-level assembly of the Caenorhabditis remanei genome.</title>
        <authorList>
            <person name="Teterina A.A."/>
            <person name="Willis J.H."/>
            <person name="Phillips P.C."/>
        </authorList>
    </citation>
    <scope>NUCLEOTIDE SEQUENCE [LARGE SCALE GENOMIC DNA]</scope>
    <source>
        <strain evidence="1 2">PX506</strain>
        <tissue evidence="1">Whole organism</tissue>
    </source>
</reference>
<dbReference type="AlphaFoldDB" id="A0A6A5GDJ4"/>
<sequence length="99" mass="11110">MIKQKFRKNLGSELLVEDWNVVIVFGLEEISEYWSSQSMFLDEGSSLPSSSFVSRSVRQMTVLGVLDASGLLVDEVDVTMKTGIWWWSCTDVLGKSVSL</sequence>
<proteinExistence type="predicted"/>
<evidence type="ECO:0000313" key="2">
    <source>
        <dbReference type="Proteomes" id="UP000483820"/>
    </source>
</evidence>
<dbReference type="CTD" id="78776777"/>
<organism evidence="1 2">
    <name type="scientific">Caenorhabditis remanei</name>
    <name type="common">Caenorhabditis vulgaris</name>
    <dbReference type="NCBI Taxonomy" id="31234"/>
    <lineage>
        <taxon>Eukaryota</taxon>
        <taxon>Metazoa</taxon>
        <taxon>Ecdysozoa</taxon>
        <taxon>Nematoda</taxon>
        <taxon>Chromadorea</taxon>
        <taxon>Rhabditida</taxon>
        <taxon>Rhabditina</taxon>
        <taxon>Rhabditomorpha</taxon>
        <taxon>Rhabditoidea</taxon>
        <taxon>Rhabditidae</taxon>
        <taxon>Peloderinae</taxon>
        <taxon>Caenorhabditis</taxon>
    </lineage>
</organism>
<dbReference type="KEGG" id="crq:GCK72_019359"/>
<gene>
    <name evidence="1" type="ORF">GCK72_019359</name>
</gene>
<dbReference type="GeneID" id="78776777"/>
<protein>
    <submittedName>
        <fullName evidence="1">Uncharacterized protein</fullName>
    </submittedName>
</protein>
<dbReference type="RefSeq" id="XP_053581901.1">
    <property type="nucleotide sequence ID" value="XM_053732988.1"/>
</dbReference>
<name>A0A6A5GDJ4_CAERE</name>
<evidence type="ECO:0000313" key="1">
    <source>
        <dbReference type="EMBL" id="KAF1752804.1"/>
    </source>
</evidence>
<accession>A0A6A5GDJ4</accession>
<dbReference type="EMBL" id="WUAV01000005">
    <property type="protein sequence ID" value="KAF1752804.1"/>
    <property type="molecule type" value="Genomic_DNA"/>
</dbReference>
<dbReference type="Proteomes" id="UP000483820">
    <property type="component" value="Chromosome V"/>
</dbReference>